<accession>A0A9N9UE22</accession>
<evidence type="ECO:0000256" key="3">
    <source>
        <dbReference type="SAM" id="MobiDB-lite"/>
    </source>
</evidence>
<proteinExistence type="predicted"/>
<dbReference type="SMART" id="SM00355">
    <property type="entry name" value="ZnF_C2H2"/>
    <property type="match status" value="3"/>
</dbReference>
<gene>
    <name evidence="5" type="ORF">CBYS24578_00018725</name>
</gene>
<dbReference type="OrthoDB" id="5399138at2759"/>
<dbReference type="GO" id="GO:0003677">
    <property type="term" value="F:DNA binding"/>
    <property type="evidence" value="ECO:0007669"/>
    <property type="project" value="UniProtKB-KW"/>
</dbReference>
<evidence type="ECO:0000256" key="2">
    <source>
        <dbReference type="PROSITE-ProRule" id="PRU00042"/>
    </source>
</evidence>
<dbReference type="GO" id="GO:0008270">
    <property type="term" value="F:zinc ion binding"/>
    <property type="evidence" value="ECO:0007669"/>
    <property type="project" value="UniProtKB-KW"/>
</dbReference>
<dbReference type="AlphaFoldDB" id="A0A9N9UE22"/>
<keyword evidence="2" id="KW-0863">Zinc-finger</keyword>
<comment type="caution">
    <text evidence="5">The sequence shown here is derived from an EMBL/GenBank/DDBJ whole genome shotgun (WGS) entry which is preliminary data.</text>
</comment>
<dbReference type="EMBL" id="CABFNO020001396">
    <property type="protein sequence ID" value="CAG9985804.1"/>
    <property type="molecule type" value="Genomic_DNA"/>
</dbReference>
<dbReference type="InterPro" id="IPR013087">
    <property type="entry name" value="Znf_C2H2_type"/>
</dbReference>
<feature type="region of interest" description="Disordered" evidence="3">
    <location>
        <begin position="187"/>
        <end position="211"/>
    </location>
</feature>
<keyword evidence="2" id="KW-0479">Metal-binding</keyword>
<protein>
    <recommendedName>
        <fullName evidence="4">C2H2-type domain-containing protein</fullName>
    </recommendedName>
</protein>
<feature type="compositionally biased region" description="Low complexity" evidence="3">
    <location>
        <begin position="226"/>
        <end position="236"/>
    </location>
</feature>
<feature type="region of interest" description="Disordered" evidence="3">
    <location>
        <begin position="226"/>
        <end position="294"/>
    </location>
</feature>
<feature type="compositionally biased region" description="Low complexity" evidence="3">
    <location>
        <begin position="247"/>
        <end position="267"/>
    </location>
</feature>
<name>A0A9N9UE22_9HYPO</name>
<evidence type="ECO:0000313" key="6">
    <source>
        <dbReference type="Proteomes" id="UP000754883"/>
    </source>
</evidence>
<sequence length="606" mass="67328">MAQERNDTQQKAQFEPSEFVEGDILAFSDLDLRRLGLATTNLYEPNTHDDREQRNFVPSQSSPIDPKLFGLPSLGVRDDDTSRSLKSAFPESASARSSASFHDPALATMTLPWQPESSQSILGGGHTNIQTAHTPWELPPLLPQSYHDHPPPALENQHRGLPRRRSRYFRNGVYQSGISAAIEIPKAMNSTPATSDPLQRWRDSPPETEAASLSDIANALKDMPLRGRSSAGSLRSQKAGSHPGSIASHGSATSRSTGGSNSSAGSALLRGTDRVRSRVSKRTGAPRIAASQGKKKDQRNFHCTFCCDSFKSKYDWSRHEKSLHLNLDSWKCFSSTGTITSPVTREATCAYCGVLNPTDAHLNSDHYHGSCRVDGEPPRFIRKDHLVQHLRHVHQVKNPGNIESCKEEGPPVASRCGFCNSRMETWEARVEHLARHFKSGATMDQWKGEHDFDPSIALQVRHAIAPYLIGSESRAPIPFSATTHKDHLSQIRGASEYCLDKWRQIEVSSQESPECATAPPEPENPPQNLTDSMMFPDILAVHLARFARKQIRLGIMPTDRMFQDEARQVVFDSVDPWDQTIADNDVWLDKFRNRHLGGSPDGQGEE</sequence>
<keyword evidence="2" id="KW-0862">Zinc</keyword>
<keyword evidence="1" id="KW-0238">DNA-binding</keyword>
<dbReference type="PROSITE" id="PS50157">
    <property type="entry name" value="ZINC_FINGER_C2H2_2"/>
    <property type="match status" value="1"/>
</dbReference>
<dbReference type="Proteomes" id="UP000754883">
    <property type="component" value="Unassembled WGS sequence"/>
</dbReference>
<dbReference type="PROSITE" id="PS00028">
    <property type="entry name" value="ZINC_FINGER_C2H2_1"/>
    <property type="match status" value="1"/>
</dbReference>
<feature type="compositionally biased region" description="Polar residues" evidence="3">
    <location>
        <begin position="188"/>
        <end position="197"/>
    </location>
</feature>
<dbReference type="InterPro" id="IPR006600">
    <property type="entry name" value="HTH_CenpB_DNA-bd_dom"/>
</dbReference>
<evidence type="ECO:0000259" key="4">
    <source>
        <dbReference type="PROSITE" id="PS50157"/>
    </source>
</evidence>
<feature type="region of interest" description="Disordered" evidence="3">
    <location>
        <begin position="44"/>
        <end position="100"/>
    </location>
</feature>
<organism evidence="5 6">
    <name type="scientific">Clonostachys byssicola</name>
    <dbReference type="NCBI Taxonomy" id="160290"/>
    <lineage>
        <taxon>Eukaryota</taxon>
        <taxon>Fungi</taxon>
        <taxon>Dikarya</taxon>
        <taxon>Ascomycota</taxon>
        <taxon>Pezizomycotina</taxon>
        <taxon>Sordariomycetes</taxon>
        <taxon>Hypocreomycetidae</taxon>
        <taxon>Hypocreales</taxon>
        <taxon>Bionectriaceae</taxon>
        <taxon>Clonostachys</taxon>
    </lineage>
</organism>
<evidence type="ECO:0000256" key="1">
    <source>
        <dbReference type="ARBA" id="ARBA00023125"/>
    </source>
</evidence>
<keyword evidence="6" id="KW-1185">Reference proteome</keyword>
<feature type="region of interest" description="Disordered" evidence="3">
    <location>
        <begin position="509"/>
        <end position="530"/>
    </location>
</feature>
<evidence type="ECO:0000313" key="5">
    <source>
        <dbReference type="EMBL" id="CAG9985804.1"/>
    </source>
</evidence>
<feature type="domain" description="C2H2-type" evidence="4">
    <location>
        <begin position="301"/>
        <end position="329"/>
    </location>
</feature>
<reference evidence="5" key="1">
    <citation type="submission" date="2021-10" db="EMBL/GenBank/DDBJ databases">
        <authorList>
            <person name="Piombo E."/>
        </authorList>
    </citation>
    <scope>NUCLEOTIDE SEQUENCE</scope>
</reference>
<dbReference type="Pfam" id="PF03221">
    <property type="entry name" value="HTH_Tnp_Tc5"/>
    <property type="match status" value="1"/>
</dbReference>